<gene>
    <name evidence="2" type="ORF">ABIE21_000048</name>
</gene>
<protein>
    <submittedName>
        <fullName evidence="2">Lactoylglutathione lyase</fullName>
    </submittedName>
</protein>
<comment type="caution">
    <text evidence="2">The sequence shown here is derived from an EMBL/GenBank/DDBJ whole genome shotgun (WGS) entry which is preliminary data.</text>
</comment>
<accession>A0ABV2QJ55</accession>
<dbReference type="RefSeq" id="WP_354022780.1">
    <property type="nucleotide sequence ID" value="NZ_JBEPSJ010000001.1"/>
</dbReference>
<reference evidence="2 3" key="1">
    <citation type="submission" date="2024-06" db="EMBL/GenBank/DDBJ databases">
        <title>Sorghum-associated microbial communities from plants grown in Nebraska, USA.</title>
        <authorList>
            <person name="Schachtman D."/>
        </authorList>
    </citation>
    <scope>NUCLEOTIDE SEQUENCE [LARGE SCALE GENOMIC DNA]</scope>
    <source>
        <strain evidence="2 3">2857</strain>
    </source>
</reference>
<dbReference type="Gene3D" id="3.10.180.10">
    <property type="entry name" value="2,3-Dihydroxybiphenyl 1,2-Dioxygenase, domain 1"/>
    <property type="match status" value="1"/>
</dbReference>
<dbReference type="EMBL" id="JBEPSJ010000001">
    <property type="protein sequence ID" value="MET4580558.1"/>
    <property type="molecule type" value="Genomic_DNA"/>
</dbReference>
<keyword evidence="3" id="KW-1185">Reference proteome</keyword>
<sequence length="133" mass="14813">MSRMIFVNLPVKDLARSVDFFGALGFEFNPQFTDENATYMIINDQAAVMLLVEEFYSTFTHKQIADASQVSEVLVGVSAESREAVDEFVATATAKGATEAGEPMDMGMMYQRAFHDLDGHKWEIIWMDPTATG</sequence>
<feature type="domain" description="VOC" evidence="1">
    <location>
        <begin position="3"/>
        <end position="127"/>
    </location>
</feature>
<dbReference type="GO" id="GO:0016829">
    <property type="term" value="F:lyase activity"/>
    <property type="evidence" value="ECO:0007669"/>
    <property type="project" value="UniProtKB-KW"/>
</dbReference>
<evidence type="ECO:0000259" key="1">
    <source>
        <dbReference type="PROSITE" id="PS51819"/>
    </source>
</evidence>
<dbReference type="SUPFAM" id="SSF54593">
    <property type="entry name" value="Glyoxalase/Bleomycin resistance protein/Dihydroxybiphenyl dioxygenase"/>
    <property type="match status" value="1"/>
</dbReference>
<dbReference type="PANTHER" id="PTHR36503:SF2">
    <property type="entry name" value="BLR2408 PROTEIN"/>
    <property type="match status" value="1"/>
</dbReference>
<name>A0ABV2QJ55_9MICO</name>
<dbReference type="InterPro" id="IPR037523">
    <property type="entry name" value="VOC_core"/>
</dbReference>
<organism evidence="2 3">
    <name type="scientific">Conyzicola nivalis</name>
    <dbReference type="NCBI Taxonomy" id="1477021"/>
    <lineage>
        <taxon>Bacteria</taxon>
        <taxon>Bacillati</taxon>
        <taxon>Actinomycetota</taxon>
        <taxon>Actinomycetes</taxon>
        <taxon>Micrococcales</taxon>
        <taxon>Microbacteriaceae</taxon>
        <taxon>Conyzicola</taxon>
    </lineage>
</organism>
<dbReference type="PANTHER" id="PTHR36503">
    <property type="entry name" value="BLR2520 PROTEIN"/>
    <property type="match status" value="1"/>
</dbReference>
<dbReference type="InterPro" id="IPR029068">
    <property type="entry name" value="Glyas_Bleomycin-R_OHBP_Dase"/>
</dbReference>
<evidence type="ECO:0000313" key="2">
    <source>
        <dbReference type="EMBL" id="MET4580558.1"/>
    </source>
</evidence>
<dbReference type="Pfam" id="PF22677">
    <property type="entry name" value="Ble-like_N"/>
    <property type="match status" value="1"/>
</dbReference>
<keyword evidence="2" id="KW-0456">Lyase</keyword>
<proteinExistence type="predicted"/>
<evidence type="ECO:0000313" key="3">
    <source>
        <dbReference type="Proteomes" id="UP001549257"/>
    </source>
</evidence>
<dbReference type="InterPro" id="IPR053863">
    <property type="entry name" value="Glyoxy/Ble-like_N"/>
</dbReference>
<dbReference type="PROSITE" id="PS51819">
    <property type="entry name" value="VOC"/>
    <property type="match status" value="1"/>
</dbReference>
<dbReference type="Proteomes" id="UP001549257">
    <property type="component" value="Unassembled WGS sequence"/>
</dbReference>